<keyword evidence="2 6" id="KW-0812">Transmembrane</keyword>
<evidence type="ECO:0000313" key="7">
    <source>
        <dbReference type="EMBL" id="ORZ38284.1"/>
    </source>
</evidence>
<evidence type="ECO:0000256" key="1">
    <source>
        <dbReference type="ARBA" id="ARBA00004141"/>
    </source>
</evidence>
<accession>A0A1Y2HWF8</accession>
<evidence type="ECO:0000256" key="5">
    <source>
        <dbReference type="SAM" id="MobiDB-lite"/>
    </source>
</evidence>
<feature type="transmembrane region" description="Helical" evidence="6">
    <location>
        <begin position="51"/>
        <end position="72"/>
    </location>
</feature>
<organism evidence="7 8">
    <name type="scientific">Catenaria anguillulae PL171</name>
    <dbReference type="NCBI Taxonomy" id="765915"/>
    <lineage>
        <taxon>Eukaryota</taxon>
        <taxon>Fungi</taxon>
        <taxon>Fungi incertae sedis</taxon>
        <taxon>Blastocladiomycota</taxon>
        <taxon>Blastocladiomycetes</taxon>
        <taxon>Blastocladiales</taxon>
        <taxon>Catenariaceae</taxon>
        <taxon>Catenaria</taxon>
    </lineage>
</organism>
<comment type="caution">
    <text evidence="7">The sequence shown here is derived from an EMBL/GenBank/DDBJ whole genome shotgun (WGS) entry which is preliminary data.</text>
</comment>
<gene>
    <name evidence="7" type="ORF">BCR44DRAFT_34091</name>
</gene>
<evidence type="ECO:0000256" key="3">
    <source>
        <dbReference type="ARBA" id="ARBA00022989"/>
    </source>
</evidence>
<evidence type="ECO:0000256" key="4">
    <source>
        <dbReference type="ARBA" id="ARBA00023136"/>
    </source>
</evidence>
<feature type="transmembrane region" description="Helical" evidence="6">
    <location>
        <begin position="20"/>
        <end position="39"/>
    </location>
</feature>
<dbReference type="OrthoDB" id="262547at2759"/>
<feature type="compositionally biased region" description="Polar residues" evidence="5">
    <location>
        <begin position="151"/>
        <end position="171"/>
    </location>
</feature>
<dbReference type="PANTHER" id="PTHR11040:SF205">
    <property type="entry name" value="ZINC TRANSPORTER ZUPT"/>
    <property type="match status" value="1"/>
</dbReference>
<feature type="transmembrane region" description="Helical" evidence="6">
    <location>
        <begin position="218"/>
        <end position="234"/>
    </location>
</feature>
<dbReference type="EMBL" id="MCFL01000009">
    <property type="protein sequence ID" value="ORZ38284.1"/>
    <property type="molecule type" value="Genomic_DNA"/>
</dbReference>
<dbReference type="STRING" id="765915.A0A1Y2HWF8"/>
<keyword evidence="3 6" id="KW-1133">Transmembrane helix</keyword>
<feature type="transmembrane region" description="Helical" evidence="6">
    <location>
        <begin position="92"/>
        <end position="114"/>
    </location>
</feature>
<evidence type="ECO:0000313" key="8">
    <source>
        <dbReference type="Proteomes" id="UP000193411"/>
    </source>
</evidence>
<evidence type="ECO:0000256" key="6">
    <source>
        <dbReference type="SAM" id="Phobius"/>
    </source>
</evidence>
<dbReference type="Proteomes" id="UP000193411">
    <property type="component" value="Unassembled WGS sequence"/>
</dbReference>
<keyword evidence="8" id="KW-1185">Reference proteome</keyword>
<dbReference type="GO" id="GO:0016020">
    <property type="term" value="C:membrane"/>
    <property type="evidence" value="ECO:0007669"/>
    <property type="project" value="UniProtKB-SubCell"/>
</dbReference>
<keyword evidence="4 6" id="KW-0472">Membrane</keyword>
<feature type="transmembrane region" description="Helical" evidence="6">
    <location>
        <begin position="350"/>
        <end position="372"/>
    </location>
</feature>
<protein>
    <submittedName>
        <fullName evidence="7">Zinc/iron permease</fullName>
    </submittedName>
</protein>
<feature type="transmembrane region" description="Helical" evidence="6">
    <location>
        <begin position="317"/>
        <end position="338"/>
    </location>
</feature>
<dbReference type="AlphaFoldDB" id="A0A1Y2HWF8"/>
<feature type="region of interest" description="Disordered" evidence="5">
    <location>
        <begin position="147"/>
        <end position="171"/>
    </location>
</feature>
<feature type="transmembrane region" description="Helical" evidence="6">
    <location>
        <begin position="283"/>
        <end position="305"/>
    </location>
</feature>
<dbReference type="InterPro" id="IPR003689">
    <property type="entry name" value="ZIP"/>
</dbReference>
<name>A0A1Y2HWF8_9FUNG</name>
<feature type="transmembrane region" description="Helical" evidence="6">
    <location>
        <begin position="254"/>
        <end position="276"/>
    </location>
</feature>
<dbReference type="Pfam" id="PF02535">
    <property type="entry name" value="Zip"/>
    <property type="match status" value="1"/>
</dbReference>
<evidence type="ECO:0000256" key="2">
    <source>
        <dbReference type="ARBA" id="ARBA00022692"/>
    </source>
</evidence>
<reference evidence="7 8" key="1">
    <citation type="submission" date="2016-07" db="EMBL/GenBank/DDBJ databases">
        <title>Pervasive Adenine N6-methylation of Active Genes in Fungi.</title>
        <authorList>
            <consortium name="DOE Joint Genome Institute"/>
            <person name="Mondo S.J."/>
            <person name="Dannebaum R.O."/>
            <person name="Kuo R.C."/>
            <person name="Labutti K."/>
            <person name="Haridas S."/>
            <person name="Kuo A."/>
            <person name="Salamov A."/>
            <person name="Ahrendt S.R."/>
            <person name="Lipzen A."/>
            <person name="Sullivan W."/>
            <person name="Andreopoulos W.B."/>
            <person name="Clum A."/>
            <person name="Lindquist E."/>
            <person name="Daum C."/>
            <person name="Ramamoorthy G.K."/>
            <person name="Gryganskyi A."/>
            <person name="Culley D."/>
            <person name="Magnuson J.K."/>
            <person name="James T.Y."/>
            <person name="O'Malley M.A."/>
            <person name="Stajich J.E."/>
            <person name="Spatafora J.W."/>
            <person name="Visel A."/>
            <person name="Grigoriev I.V."/>
        </authorList>
    </citation>
    <scope>NUCLEOTIDE SEQUENCE [LARGE SCALE GENOMIC DNA]</scope>
    <source>
        <strain evidence="7 8">PL171</strain>
    </source>
</reference>
<proteinExistence type="predicted"/>
<dbReference type="GO" id="GO:0005385">
    <property type="term" value="F:zinc ion transmembrane transporter activity"/>
    <property type="evidence" value="ECO:0007669"/>
    <property type="project" value="TreeGrafter"/>
</dbReference>
<comment type="subcellular location">
    <subcellularLocation>
        <location evidence="1">Membrane</location>
        <topology evidence="1">Multi-pass membrane protein</topology>
    </subcellularLocation>
</comment>
<dbReference type="PANTHER" id="PTHR11040">
    <property type="entry name" value="ZINC/IRON TRANSPORTER"/>
    <property type="match status" value="1"/>
</dbReference>
<sequence>MSASPPTVTPPDAGDPQHRYLVAFLVSMGAGLCTAIGAAAVRFGSLQNPEFLALSMALAAGVMLHVSYVEILPESVHSFEAYWPGPAGAKRAYLTATLVFFGGILLTWLLDAFVHWFQMKVMGEDGPHDHHAPPRIPSGDAFAASPALVSPNGSPRQRARTGSEQLLTTTDESVSVATAEAGGAGAPVAKDEEIRLTDAAGHVVLPNSPLSAEARAKLMRTGLITAIAIGLHNLPEGLASFVAMAHSTGSGLPLAVAIAIHNIPEGICVAVPVLYATGSRWKAFLAGTLSGITEPIGAAIGWAVLGNVSEESLHVVYGVLFALVAGIMVYISLVELLPTAFAQLPNRPKYVSAALFGGVAIMAASLVLFAMAG</sequence>